<dbReference type="InterPro" id="IPR007951">
    <property type="entry name" value="KRTAP_PMG"/>
</dbReference>
<dbReference type="PANTHER" id="PTHR23260">
    <property type="entry name" value="KERATIN ASSOCIATED PROTEIN 3-3-RELATED"/>
    <property type="match status" value="1"/>
</dbReference>
<dbReference type="OrthoDB" id="9834169at2759"/>
<gene>
    <name evidence="6" type="primary">LOC103118350</name>
</gene>
<keyword evidence="2 4" id="KW-0416">Keratin</keyword>
<proteinExistence type="inferred from homology"/>
<dbReference type="Pfam" id="PF05287">
    <property type="entry name" value="PMG"/>
    <property type="match status" value="1"/>
</dbReference>
<dbReference type="OMA" id="LWLLDNC"/>
<evidence type="ECO:0000256" key="1">
    <source>
        <dbReference type="ARBA" id="ARBA00022737"/>
    </source>
</evidence>
<organism evidence="5 6">
    <name type="scientific">Erinaceus europaeus</name>
    <name type="common">Western European hedgehog</name>
    <dbReference type="NCBI Taxonomy" id="9365"/>
    <lineage>
        <taxon>Eukaryota</taxon>
        <taxon>Metazoa</taxon>
        <taxon>Chordata</taxon>
        <taxon>Craniata</taxon>
        <taxon>Vertebrata</taxon>
        <taxon>Euteleostomi</taxon>
        <taxon>Mammalia</taxon>
        <taxon>Eutheria</taxon>
        <taxon>Laurasiatheria</taxon>
        <taxon>Eulipotyphla</taxon>
        <taxon>Erinaceidae</taxon>
        <taxon>Erinaceinae</taxon>
        <taxon>Erinaceus</taxon>
    </lineage>
</organism>
<sequence>MHSGSMSFLASPGVCSGSSYKTYCYIPVTSAALCSSDVSPTFGLCLPSSYQGNLWLLDNCQDFYCEVPRSESPSCEPKNYTTNCDPSNLCTPFSSPAVGKGCIECETTNVGPKPSCSPCPESKGLILNTVSLYMKPSYVGHAKETPCEISRTIINFLILAVFSDYMPDYHLPLKWDLLDLTDDSSIFF</sequence>
<dbReference type="GO" id="GO:0005198">
    <property type="term" value="F:structural molecule activity"/>
    <property type="evidence" value="ECO:0007669"/>
    <property type="project" value="InterPro"/>
</dbReference>
<evidence type="ECO:0000313" key="6">
    <source>
        <dbReference type="RefSeq" id="XP_007528626.2"/>
    </source>
</evidence>
<reference evidence="6" key="1">
    <citation type="submission" date="2025-08" db="UniProtKB">
        <authorList>
            <consortium name="RefSeq"/>
        </authorList>
    </citation>
    <scope>IDENTIFICATION</scope>
</reference>
<evidence type="ECO:0000256" key="2">
    <source>
        <dbReference type="ARBA" id="ARBA00022744"/>
    </source>
</evidence>
<evidence type="ECO:0000313" key="5">
    <source>
        <dbReference type="Proteomes" id="UP001652624"/>
    </source>
</evidence>
<comment type="function">
    <text evidence="4">In the hair cortex, hair keratin intermediate filaments are embedded in an interfilamentous matrix, consisting of hair keratin-associated proteins (KRTAP), which are essential for the formation of a rigid and resistant hair shaft through their extensive disulfide bond cross-linking with abundant cysteine residues of hair keratins. The matrix proteins include the high-sulfur and high-glycine-tyrosine keratins.</text>
</comment>
<dbReference type="GO" id="GO:0005829">
    <property type="term" value="C:cytosol"/>
    <property type="evidence" value="ECO:0007669"/>
    <property type="project" value="UniProtKB-ARBA"/>
</dbReference>
<comment type="similarity">
    <text evidence="3 4">Belongs to the PMG family.</text>
</comment>
<name>A0A1S3A365_ERIEU</name>
<keyword evidence="5" id="KW-1185">Reference proteome</keyword>
<dbReference type="GeneID" id="103118350"/>
<dbReference type="FunCoup" id="A0A1S3A365">
    <property type="interactions" value="2"/>
</dbReference>
<protein>
    <recommendedName>
        <fullName evidence="4">Keratin-associated protein</fullName>
    </recommendedName>
</protein>
<dbReference type="GO" id="GO:0045095">
    <property type="term" value="C:keratin filament"/>
    <property type="evidence" value="ECO:0007669"/>
    <property type="project" value="UniProtKB-UniRule"/>
</dbReference>
<evidence type="ECO:0000256" key="3">
    <source>
        <dbReference type="ARBA" id="ARBA00034495"/>
    </source>
</evidence>
<dbReference type="InParanoid" id="A0A1S3A365"/>
<accession>A0A1S3A365</accession>
<dbReference type="InterPro" id="IPR007659">
    <property type="entry name" value="Keratin_matx"/>
</dbReference>
<dbReference type="RefSeq" id="XP_007528626.2">
    <property type="nucleotide sequence ID" value="XM_007528564.2"/>
</dbReference>
<keyword evidence="1" id="KW-0677">Repeat</keyword>
<dbReference type="PANTHER" id="PTHR23260:SF2">
    <property type="entry name" value="KERATIN-ASSOCIATED PROTEIN 24-1"/>
    <property type="match status" value="1"/>
</dbReference>
<comment type="subunit">
    <text evidence="4">Interacts with hair keratins.</text>
</comment>
<dbReference type="Proteomes" id="UP001652624">
    <property type="component" value="Chromosome 9"/>
</dbReference>
<dbReference type="eggNOG" id="ENOG502RR8N">
    <property type="taxonomic scope" value="Eukaryota"/>
</dbReference>
<dbReference type="AlphaFoldDB" id="A0A1S3A365"/>
<evidence type="ECO:0000256" key="4">
    <source>
        <dbReference type="RuleBase" id="RU369044"/>
    </source>
</evidence>
<dbReference type="STRING" id="9365.ENSEEUP00000002901"/>